<evidence type="ECO:0000256" key="12">
    <source>
        <dbReference type="ARBA" id="ARBA00023317"/>
    </source>
</evidence>
<dbReference type="GO" id="GO:0004609">
    <property type="term" value="F:phosphatidylserine decarboxylase activity"/>
    <property type="evidence" value="ECO:0007669"/>
    <property type="project" value="UniProtKB-EC"/>
</dbReference>
<reference evidence="14" key="1">
    <citation type="submission" date="2019-06" db="EMBL/GenBank/DDBJ databases">
        <authorList>
            <person name="Murdoch R.W."/>
            <person name="Fathepure B."/>
        </authorList>
    </citation>
    <scope>NUCLEOTIDE SEQUENCE</scope>
</reference>
<comment type="cofactor">
    <cofactor evidence="1">
        <name>pyruvate</name>
        <dbReference type="ChEBI" id="CHEBI:15361"/>
    </cofactor>
</comment>
<evidence type="ECO:0000256" key="1">
    <source>
        <dbReference type="ARBA" id="ARBA00001928"/>
    </source>
</evidence>
<evidence type="ECO:0000256" key="8">
    <source>
        <dbReference type="ARBA" id="ARBA00023136"/>
    </source>
</evidence>
<dbReference type="EMBL" id="MN079085">
    <property type="protein sequence ID" value="QEA04558.1"/>
    <property type="molecule type" value="Genomic_DNA"/>
</dbReference>
<dbReference type="EC" id="4.1.1.65" evidence="3"/>
<evidence type="ECO:0000256" key="4">
    <source>
        <dbReference type="ARBA" id="ARBA00022475"/>
    </source>
</evidence>
<evidence type="ECO:0000256" key="13">
    <source>
        <dbReference type="ARBA" id="ARBA00024326"/>
    </source>
</evidence>
<evidence type="ECO:0000256" key="6">
    <source>
        <dbReference type="ARBA" id="ARBA00022793"/>
    </source>
</evidence>
<comment type="pathway">
    <text evidence="2">Lipid metabolism.</text>
</comment>
<keyword evidence="12" id="KW-0670">Pyruvate</keyword>
<dbReference type="Pfam" id="PF02666">
    <property type="entry name" value="PS_Dcarbxylase"/>
    <property type="match status" value="1"/>
</dbReference>
<evidence type="ECO:0000256" key="7">
    <source>
        <dbReference type="ARBA" id="ARBA00023098"/>
    </source>
</evidence>
<dbReference type="HAMAP" id="MF_00662">
    <property type="entry name" value="PS_decarb_PSD_B_type1"/>
    <property type="match status" value="1"/>
</dbReference>
<sequence length="290" mass="31786">MSRDQPAGAMDRVKSLALYPLPHHAVSRLVGRVTRMRTRWVRDVLIRTFVRAFGVDLTDAEGDVPGDWPDFNAFFTRALRPGTRPLPDDGAAIASPVDGTVSEAGHIAAGELIQAKGQRFGLRALLGGDAELAERFRDGAWATLYLSPRDYHRVHMPGDGRPSAMIHVPGRLFSVAPHTVRAVPGLFARNERVVCLFDGADGPFAVILVGAICVASIETVWHGVVTPPAGRRVRAWHYRNAALLERGAEMGRFNMGSTAILLYPRGRVDWATDLRPGRHLRMGEAIGRHL</sequence>
<dbReference type="InterPro" id="IPR033178">
    <property type="entry name" value="PSD_type1_pro"/>
</dbReference>
<dbReference type="AlphaFoldDB" id="A0A5B8R9B7"/>
<evidence type="ECO:0000256" key="10">
    <source>
        <dbReference type="ARBA" id="ARBA00023239"/>
    </source>
</evidence>
<dbReference type="InterPro" id="IPR003817">
    <property type="entry name" value="PS_Dcarbxylase"/>
</dbReference>
<comment type="pathway">
    <text evidence="13">Phospholipid metabolism; phosphatidylethanolamine biosynthesis.</text>
</comment>
<keyword evidence="5" id="KW-0444">Lipid biosynthesis</keyword>
<keyword evidence="6" id="KW-0210">Decarboxylase</keyword>
<keyword evidence="7" id="KW-0443">Lipid metabolism</keyword>
<protein>
    <recommendedName>
        <fullName evidence="3">phosphatidylserine decarboxylase</fullName>
        <ecNumber evidence="3">4.1.1.65</ecNumber>
    </recommendedName>
</protein>
<keyword evidence="11" id="KW-1208">Phospholipid metabolism</keyword>
<evidence type="ECO:0000313" key="14">
    <source>
        <dbReference type="EMBL" id="QEA04558.1"/>
    </source>
</evidence>
<dbReference type="GO" id="GO:0006646">
    <property type="term" value="P:phosphatidylethanolamine biosynthetic process"/>
    <property type="evidence" value="ECO:0007669"/>
    <property type="project" value="UniProtKB-UniPathway"/>
</dbReference>
<keyword evidence="9" id="KW-0594">Phospholipid biosynthesis</keyword>
<dbReference type="PANTHER" id="PTHR10067">
    <property type="entry name" value="PHOSPHATIDYLSERINE DECARBOXYLASE"/>
    <property type="match status" value="1"/>
</dbReference>
<name>A0A5B8R9B7_9ZZZZ</name>
<evidence type="ECO:0000256" key="9">
    <source>
        <dbReference type="ARBA" id="ARBA00023209"/>
    </source>
</evidence>
<keyword evidence="4" id="KW-1003">Cell membrane</keyword>
<dbReference type="PANTHER" id="PTHR10067:SF6">
    <property type="entry name" value="PHOSPHATIDYLSERINE DECARBOXYLASE PROENZYME, MITOCHONDRIAL"/>
    <property type="match status" value="1"/>
</dbReference>
<gene>
    <name evidence="14" type="primary">psd</name>
    <name evidence="14" type="ORF">KBTEX_00866</name>
</gene>
<evidence type="ECO:0000256" key="11">
    <source>
        <dbReference type="ARBA" id="ARBA00023264"/>
    </source>
</evidence>
<evidence type="ECO:0000256" key="5">
    <source>
        <dbReference type="ARBA" id="ARBA00022516"/>
    </source>
</evidence>
<organism evidence="14">
    <name type="scientific">uncultured organism</name>
    <dbReference type="NCBI Taxonomy" id="155900"/>
    <lineage>
        <taxon>unclassified sequences</taxon>
        <taxon>environmental samples</taxon>
    </lineage>
</organism>
<dbReference type="NCBIfam" id="TIGR00163">
    <property type="entry name" value="PS_decarb"/>
    <property type="match status" value="1"/>
</dbReference>
<evidence type="ECO:0000256" key="3">
    <source>
        <dbReference type="ARBA" id="ARBA00012243"/>
    </source>
</evidence>
<evidence type="ECO:0000256" key="2">
    <source>
        <dbReference type="ARBA" id="ARBA00005189"/>
    </source>
</evidence>
<accession>A0A5B8R9B7</accession>
<proteinExistence type="inferred from homology"/>
<keyword evidence="10 14" id="KW-0456">Lyase</keyword>
<dbReference type="InterPro" id="IPR033177">
    <property type="entry name" value="PSD-B"/>
</dbReference>
<dbReference type="UniPathway" id="UPA00558"/>
<keyword evidence="8" id="KW-0472">Membrane</keyword>